<dbReference type="Proteomes" id="UP000015106">
    <property type="component" value="Chromosome 3"/>
</dbReference>
<evidence type="ECO:0000313" key="2">
    <source>
        <dbReference type="Proteomes" id="UP000015106"/>
    </source>
</evidence>
<protein>
    <submittedName>
        <fullName evidence="1">Uncharacterized protein</fullName>
    </submittedName>
</protein>
<keyword evidence="2" id="KW-1185">Reference proteome</keyword>
<dbReference type="Gramene" id="TuG1812G0300003129.01.T01">
    <property type="protein sequence ID" value="TuG1812G0300003129.01.T01"/>
    <property type="gene ID" value="TuG1812G0300003129.01"/>
</dbReference>
<reference evidence="2" key="1">
    <citation type="journal article" date="2013" name="Nature">
        <title>Draft genome of the wheat A-genome progenitor Triticum urartu.</title>
        <authorList>
            <person name="Ling H.Q."/>
            <person name="Zhao S."/>
            <person name="Liu D."/>
            <person name="Wang J."/>
            <person name="Sun H."/>
            <person name="Zhang C."/>
            <person name="Fan H."/>
            <person name="Li D."/>
            <person name="Dong L."/>
            <person name="Tao Y."/>
            <person name="Gao C."/>
            <person name="Wu H."/>
            <person name="Li Y."/>
            <person name="Cui Y."/>
            <person name="Guo X."/>
            <person name="Zheng S."/>
            <person name="Wang B."/>
            <person name="Yu K."/>
            <person name="Liang Q."/>
            <person name="Yang W."/>
            <person name="Lou X."/>
            <person name="Chen J."/>
            <person name="Feng M."/>
            <person name="Jian J."/>
            <person name="Zhang X."/>
            <person name="Luo G."/>
            <person name="Jiang Y."/>
            <person name="Liu J."/>
            <person name="Wang Z."/>
            <person name="Sha Y."/>
            <person name="Zhang B."/>
            <person name="Wu H."/>
            <person name="Tang D."/>
            <person name="Shen Q."/>
            <person name="Xue P."/>
            <person name="Zou S."/>
            <person name="Wang X."/>
            <person name="Liu X."/>
            <person name="Wang F."/>
            <person name="Yang Y."/>
            <person name="An X."/>
            <person name="Dong Z."/>
            <person name="Zhang K."/>
            <person name="Zhang X."/>
            <person name="Luo M.C."/>
            <person name="Dvorak J."/>
            <person name="Tong Y."/>
            <person name="Wang J."/>
            <person name="Yang H."/>
            <person name="Li Z."/>
            <person name="Wang D."/>
            <person name="Zhang A."/>
            <person name="Wang J."/>
        </authorList>
    </citation>
    <scope>NUCLEOTIDE SEQUENCE</scope>
    <source>
        <strain evidence="2">cv. G1812</strain>
    </source>
</reference>
<reference evidence="1" key="3">
    <citation type="submission" date="2022-06" db="UniProtKB">
        <authorList>
            <consortium name="EnsemblPlants"/>
        </authorList>
    </citation>
    <scope>IDENTIFICATION</scope>
</reference>
<dbReference type="EnsemblPlants" id="TuG1812G0300003129.01.T01">
    <property type="protein sequence ID" value="TuG1812G0300003129.01.T01"/>
    <property type="gene ID" value="TuG1812G0300003129.01"/>
</dbReference>
<sequence length="152" mass="16533">MLCRRRSIRHLPLDCSSPRLGFLERSRHTSSICSLSVLRRRPSPVTSRSTIVPQCVDSASPGDDLRGCVSRHWIAIVAKLRQCLRVAGDGWDCLSMIDGCSRVHQLGISAAAKSELRRSLDVAWRGSGARCGSAAPGECFSHHVVADCDPVP</sequence>
<proteinExistence type="predicted"/>
<evidence type="ECO:0000313" key="1">
    <source>
        <dbReference type="EnsemblPlants" id="TuG1812G0300003129.01.T01"/>
    </source>
</evidence>
<reference evidence="1" key="2">
    <citation type="submission" date="2018-03" db="EMBL/GenBank/DDBJ databases">
        <title>The Triticum urartu genome reveals the dynamic nature of wheat genome evolution.</title>
        <authorList>
            <person name="Ling H."/>
            <person name="Ma B."/>
            <person name="Shi X."/>
            <person name="Liu H."/>
            <person name="Dong L."/>
            <person name="Sun H."/>
            <person name="Cao Y."/>
            <person name="Gao Q."/>
            <person name="Zheng S."/>
            <person name="Li Y."/>
            <person name="Yu Y."/>
            <person name="Du H."/>
            <person name="Qi M."/>
            <person name="Li Y."/>
            <person name="Yu H."/>
            <person name="Cui Y."/>
            <person name="Wang N."/>
            <person name="Chen C."/>
            <person name="Wu H."/>
            <person name="Zhao Y."/>
            <person name="Zhang J."/>
            <person name="Li Y."/>
            <person name="Zhou W."/>
            <person name="Zhang B."/>
            <person name="Hu W."/>
            <person name="Eijk M."/>
            <person name="Tang J."/>
            <person name="Witsenboer H."/>
            <person name="Zhao S."/>
            <person name="Li Z."/>
            <person name="Zhang A."/>
            <person name="Wang D."/>
            <person name="Liang C."/>
        </authorList>
    </citation>
    <scope>NUCLEOTIDE SEQUENCE [LARGE SCALE GENOMIC DNA]</scope>
    <source>
        <strain evidence="1">cv. G1812</strain>
    </source>
</reference>
<dbReference type="AlphaFoldDB" id="A0A8R7PUE8"/>
<organism evidence="1 2">
    <name type="scientific">Triticum urartu</name>
    <name type="common">Red wild einkorn</name>
    <name type="synonym">Crithodium urartu</name>
    <dbReference type="NCBI Taxonomy" id="4572"/>
    <lineage>
        <taxon>Eukaryota</taxon>
        <taxon>Viridiplantae</taxon>
        <taxon>Streptophyta</taxon>
        <taxon>Embryophyta</taxon>
        <taxon>Tracheophyta</taxon>
        <taxon>Spermatophyta</taxon>
        <taxon>Magnoliopsida</taxon>
        <taxon>Liliopsida</taxon>
        <taxon>Poales</taxon>
        <taxon>Poaceae</taxon>
        <taxon>BOP clade</taxon>
        <taxon>Pooideae</taxon>
        <taxon>Triticodae</taxon>
        <taxon>Triticeae</taxon>
        <taxon>Triticinae</taxon>
        <taxon>Triticum</taxon>
    </lineage>
</organism>
<accession>A0A8R7PUE8</accession>
<name>A0A8R7PUE8_TRIUA</name>